<dbReference type="EMBL" id="SNXY01000012">
    <property type="protein sequence ID" value="TDP81518.1"/>
    <property type="molecule type" value="Genomic_DNA"/>
</dbReference>
<name>A0A4V3CV88_9HYPH</name>
<dbReference type="GO" id="GO:0032259">
    <property type="term" value="P:methylation"/>
    <property type="evidence" value="ECO:0007669"/>
    <property type="project" value="UniProtKB-KW"/>
</dbReference>
<dbReference type="PANTHER" id="PTHR43191:SF2">
    <property type="entry name" value="RRNA METHYLTRANSFERASE 3, MITOCHONDRIAL"/>
    <property type="match status" value="1"/>
</dbReference>
<organism evidence="5 6">
    <name type="scientific">Oharaeibacter diazotrophicus</name>
    <dbReference type="NCBI Taxonomy" id="1920512"/>
    <lineage>
        <taxon>Bacteria</taxon>
        <taxon>Pseudomonadati</taxon>
        <taxon>Pseudomonadota</taxon>
        <taxon>Alphaproteobacteria</taxon>
        <taxon>Hyphomicrobiales</taxon>
        <taxon>Pleomorphomonadaceae</taxon>
        <taxon>Oharaeibacter</taxon>
    </lineage>
</organism>
<keyword evidence="3 5" id="KW-0808">Transferase</keyword>
<dbReference type="InterPro" id="IPR053888">
    <property type="entry name" value="MRM3-like_sub_bind"/>
</dbReference>
<dbReference type="GO" id="GO:0005737">
    <property type="term" value="C:cytoplasm"/>
    <property type="evidence" value="ECO:0007669"/>
    <property type="project" value="UniProtKB-ARBA"/>
</dbReference>
<dbReference type="RefSeq" id="WP_126540693.1">
    <property type="nucleotide sequence ID" value="NZ_BSPM01000002.1"/>
</dbReference>
<dbReference type="InterPro" id="IPR051259">
    <property type="entry name" value="rRNA_Methyltransferase"/>
</dbReference>
<comment type="similarity">
    <text evidence="1">Belongs to the class IV-like SAM-binding methyltransferase superfamily. RNA methyltransferase TrmH family.</text>
</comment>
<dbReference type="SUPFAM" id="SSF75217">
    <property type="entry name" value="alpha/beta knot"/>
    <property type="match status" value="1"/>
</dbReference>
<evidence type="ECO:0000256" key="3">
    <source>
        <dbReference type="ARBA" id="ARBA00022679"/>
    </source>
</evidence>
<dbReference type="InterPro" id="IPR029064">
    <property type="entry name" value="Ribosomal_eL30-like_sf"/>
</dbReference>
<evidence type="ECO:0000313" key="5">
    <source>
        <dbReference type="EMBL" id="TDP81518.1"/>
    </source>
</evidence>
<dbReference type="SMART" id="SM00967">
    <property type="entry name" value="SpoU_sub_bind"/>
    <property type="match status" value="1"/>
</dbReference>
<proteinExistence type="inferred from homology"/>
<dbReference type="Gene3D" id="3.30.1330.30">
    <property type="match status" value="1"/>
</dbReference>
<dbReference type="GO" id="GO:0008173">
    <property type="term" value="F:RNA methyltransferase activity"/>
    <property type="evidence" value="ECO:0007669"/>
    <property type="project" value="InterPro"/>
</dbReference>
<sequence length="277" mass="29767">MRSDRPETAAPGQVKQITSLANPLVKDLRALAMKKHRDETGLFLGEGLKLVTDALAVNWPVDTICFSGSVRDQPAVAQAAAKVHARGGTVLDVSEAVLGKITRRDNPQMVVGVFRQRLRPLAEVRPADGEVWVALEQVRDPGNLGTIVRTVDSVGAKGVILVGETCDPFSVEAVRATMGSMFHVPLVRASREAFLAWAKTARTRLVGTHLKATHDYRRAAAPGPVVLVMGNEQQGLTEPLAEACTVRVKIPMAGQADSLNLAVATGVMLYELRRDAL</sequence>
<dbReference type="InterPro" id="IPR029028">
    <property type="entry name" value="Alpha/beta_knot_MTases"/>
</dbReference>
<comment type="caution">
    <text evidence="5">The sequence shown here is derived from an EMBL/GenBank/DDBJ whole genome shotgun (WGS) entry which is preliminary data.</text>
</comment>
<dbReference type="AlphaFoldDB" id="A0A4V3CV88"/>
<dbReference type="PANTHER" id="PTHR43191">
    <property type="entry name" value="RRNA METHYLTRANSFERASE 3"/>
    <property type="match status" value="1"/>
</dbReference>
<protein>
    <submittedName>
        <fullName evidence="5">TrmH family RNA methyltransferase</fullName>
    </submittedName>
</protein>
<feature type="domain" description="RNA 2-O ribose methyltransferase substrate binding" evidence="4">
    <location>
        <begin position="44"/>
        <end position="120"/>
    </location>
</feature>
<dbReference type="SUPFAM" id="SSF55315">
    <property type="entry name" value="L30e-like"/>
    <property type="match status" value="1"/>
</dbReference>
<dbReference type="InterPro" id="IPR001537">
    <property type="entry name" value="SpoU_MeTrfase"/>
</dbReference>
<dbReference type="InterPro" id="IPR013123">
    <property type="entry name" value="SpoU_subst-bd"/>
</dbReference>
<dbReference type="Proteomes" id="UP000294547">
    <property type="component" value="Unassembled WGS sequence"/>
</dbReference>
<keyword evidence="6" id="KW-1185">Reference proteome</keyword>
<keyword evidence="2 5" id="KW-0489">Methyltransferase</keyword>
<evidence type="ECO:0000313" key="6">
    <source>
        <dbReference type="Proteomes" id="UP000294547"/>
    </source>
</evidence>
<dbReference type="OrthoDB" id="9794400at2"/>
<evidence type="ECO:0000256" key="2">
    <source>
        <dbReference type="ARBA" id="ARBA00022603"/>
    </source>
</evidence>
<dbReference type="Pfam" id="PF22435">
    <property type="entry name" value="MRM3-like_sub_bind"/>
    <property type="match status" value="1"/>
</dbReference>
<evidence type="ECO:0000256" key="1">
    <source>
        <dbReference type="ARBA" id="ARBA00007228"/>
    </source>
</evidence>
<dbReference type="Pfam" id="PF00588">
    <property type="entry name" value="SpoU_methylase"/>
    <property type="match status" value="1"/>
</dbReference>
<dbReference type="InterPro" id="IPR029026">
    <property type="entry name" value="tRNA_m1G_MTases_N"/>
</dbReference>
<dbReference type="GO" id="GO:0006396">
    <property type="term" value="P:RNA processing"/>
    <property type="evidence" value="ECO:0007669"/>
    <property type="project" value="InterPro"/>
</dbReference>
<dbReference type="Gene3D" id="3.40.1280.10">
    <property type="match status" value="1"/>
</dbReference>
<accession>A0A4V3CV88</accession>
<reference evidence="5 6" key="1">
    <citation type="submission" date="2019-03" db="EMBL/GenBank/DDBJ databases">
        <title>Genomic Encyclopedia of Type Strains, Phase IV (KMG-IV): sequencing the most valuable type-strain genomes for metagenomic binning, comparative biology and taxonomic classification.</title>
        <authorList>
            <person name="Goeker M."/>
        </authorList>
    </citation>
    <scope>NUCLEOTIDE SEQUENCE [LARGE SCALE GENOMIC DNA]</scope>
    <source>
        <strain evidence="5 6">DSM 102969</strain>
    </source>
</reference>
<dbReference type="CDD" id="cd18095">
    <property type="entry name" value="SpoU-like_rRNA-MTase"/>
    <property type="match status" value="1"/>
</dbReference>
<dbReference type="GO" id="GO:0003723">
    <property type="term" value="F:RNA binding"/>
    <property type="evidence" value="ECO:0007669"/>
    <property type="project" value="InterPro"/>
</dbReference>
<evidence type="ECO:0000259" key="4">
    <source>
        <dbReference type="SMART" id="SM00967"/>
    </source>
</evidence>
<gene>
    <name evidence="5" type="ORF">EDD54_4388</name>
</gene>